<dbReference type="AlphaFoldDB" id="S3BKJ8"/>
<feature type="chain" id="PRO_5015214748" description="Cyclic di-GMP-binding protein" evidence="15">
    <location>
        <begin position="35"/>
        <end position="745"/>
    </location>
</feature>
<dbReference type="GO" id="GO:0005886">
    <property type="term" value="C:plasma membrane"/>
    <property type="evidence" value="ECO:0007669"/>
    <property type="project" value="UniProtKB-SubCell"/>
</dbReference>
<dbReference type="Gene3D" id="2.60.120.260">
    <property type="entry name" value="Galactose-binding domain-like"/>
    <property type="match status" value="2"/>
</dbReference>
<evidence type="ECO:0000256" key="2">
    <source>
        <dbReference type="ARBA" id="ARBA00004377"/>
    </source>
</evidence>
<comment type="pathway">
    <text evidence="3 15">Glycan metabolism; bacterial cellulose biosynthesis.</text>
</comment>
<reference evidence="16 17" key="1">
    <citation type="submission" date="2013-04" db="EMBL/GenBank/DDBJ databases">
        <title>The Genome Sequence of Sutterella wadsworthensis HGA0223.</title>
        <authorList>
            <consortium name="The Broad Institute Genomics Platform"/>
            <person name="Earl A."/>
            <person name="Ward D."/>
            <person name="Feldgarden M."/>
            <person name="Gevers D."/>
            <person name="Schmidt T.M."/>
            <person name="Dover J."/>
            <person name="Dai D."/>
            <person name="Walker B."/>
            <person name="Young S."/>
            <person name="Zeng Q."/>
            <person name="Gargeya S."/>
            <person name="Fitzgerald M."/>
            <person name="Haas B."/>
            <person name="Abouelleil A."/>
            <person name="Allen A.W."/>
            <person name="Alvarado L."/>
            <person name="Arachchi H.M."/>
            <person name="Berlin A.M."/>
            <person name="Chapman S.B."/>
            <person name="Gainer-Dewar J."/>
            <person name="Goldberg J."/>
            <person name="Griggs A."/>
            <person name="Gujja S."/>
            <person name="Hansen M."/>
            <person name="Howarth C."/>
            <person name="Imamovic A."/>
            <person name="Ireland A."/>
            <person name="Larimer J."/>
            <person name="McCowan C."/>
            <person name="Murphy C."/>
            <person name="Pearson M."/>
            <person name="Poon T.W."/>
            <person name="Priest M."/>
            <person name="Roberts A."/>
            <person name="Saif S."/>
            <person name="Shea T."/>
            <person name="Sisk P."/>
            <person name="Sykes S."/>
            <person name="Wortman J."/>
            <person name="Nusbaum C."/>
            <person name="Birren B."/>
        </authorList>
    </citation>
    <scope>NUCLEOTIDE SEQUENCE [LARGE SCALE GENOMIC DNA]</scope>
    <source>
        <strain evidence="16 17">HGA0223</strain>
    </source>
</reference>
<keyword evidence="7 15" id="KW-1003">Cell membrane</keyword>
<evidence type="ECO:0000256" key="13">
    <source>
        <dbReference type="ARBA" id="ARBA00023136"/>
    </source>
</evidence>
<evidence type="ECO:0000256" key="6">
    <source>
        <dbReference type="ARBA" id="ARBA00021844"/>
    </source>
</evidence>
<organism evidence="16 17">
    <name type="scientific">Sutterella wadsworthensis HGA0223</name>
    <dbReference type="NCBI Taxonomy" id="1203554"/>
    <lineage>
        <taxon>Bacteria</taxon>
        <taxon>Pseudomonadati</taxon>
        <taxon>Pseudomonadota</taxon>
        <taxon>Betaproteobacteria</taxon>
        <taxon>Burkholderiales</taxon>
        <taxon>Sutterellaceae</taxon>
        <taxon>Sutterella</taxon>
    </lineage>
</organism>
<evidence type="ECO:0000256" key="8">
    <source>
        <dbReference type="ARBA" id="ARBA00022519"/>
    </source>
</evidence>
<dbReference type="PANTHER" id="PTHR39083">
    <property type="entry name" value="CYCLIC DI-GMP-BINDING PROTEIN"/>
    <property type="match status" value="1"/>
</dbReference>
<sequence length="745" mass="80323">MFAHPTFRLGAETFKAAALSAFVLLALHTPAPSAAPMQPAADFAPVWRTDATGTRTEIKPLLNLVPGGQAKSVKLTGLVKNQFFDFGVRSDDVISRADLELSFTASPSVLDTTSQLNIYLNGQLQQTAVLTKDMIGKPSKLVFSLNPKSMQTMNQVSIEFVGHIQSTCENPADDALWLNINAQSRLVLEKQRIRLGSDMGKLPAPFIDTATGDPTVLPVVFPSAPSAAMKTAAALTASWAGRLAYWRGADFPVYFNEAPAGEHFVVFVTNTARPNFLKDFPKVEGPQISVADAPNSLAEKMLIVAGRDDADLIAAMKALGRGSSVMIGDTFKPAAQQEPERRKAYDAPRWLDTDQKVPFSRLIEYSGQLTAKGYAMPPVHLPVRLAPDLFMVDNATLEMKVDYRASKPMKDEAGQFRALVNGRLIDSDPLPTKDGHGSRVISLPGFYGALFNNTNDALALAQTNDFTFEMHYERTYEGGSPENCKSIMVFPHQFEVEPTSTLEISGLYHYARMPNLKLFTQTGYPFTRYADLAETAVLIADNAEPQSIRAMLNAVGRMSAATGAFGNRIAVTGNPADPILKDRDVLLVGAMPALLADINEDDALKVQEETAKAFKAGQFPKPPQQSIFAPGVGVLSGFKSPLSSEHSVVALLAEGEAGAVVLADALGDAQGLAAAGGSTTVVSADGLAAFSVGDRYAVGNLPVQHQIWMRLSQHPGWLVFFALISAAIIGFAAFFLMRRWVGRRA</sequence>
<comment type="similarity">
    <text evidence="4 15">Belongs to the AcsB/BcsB family.</text>
</comment>
<proteinExistence type="inferred from homology"/>
<evidence type="ECO:0000256" key="9">
    <source>
        <dbReference type="ARBA" id="ARBA00022636"/>
    </source>
</evidence>
<keyword evidence="12 15" id="KW-1133">Transmembrane helix</keyword>
<evidence type="ECO:0000256" key="7">
    <source>
        <dbReference type="ARBA" id="ARBA00022475"/>
    </source>
</evidence>
<gene>
    <name evidence="16" type="ORF">HMPREF1476_00756</name>
</gene>
<feature type="transmembrane region" description="Helical" evidence="15">
    <location>
        <begin position="717"/>
        <end position="737"/>
    </location>
</feature>
<keyword evidence="13 15" id="KW-0472">Membrane</keyword>
<name>S3BKJ8_9BURK</name>
<evidence type="ECO:0000256" key="12">
    <source>
        <dbReference type="ARBA" id="ARBA00022989"/>
    </source>
</evidence>
<evidence type="ECO:0000256" key="4">
    <source>
        <dbReference type="ARBA" id="ARBA00010714"/>
    </source>
</evidence>
<dbReference type="PANTHER" id="PTHR39083:SF1">
    <property type="entry name" value="CYCLIC DI-GMP-BINDING PROTEIN"/>
    <property type="match status" value="1"/>
</dbReference>
<dbReference type="PATRIC" id="fig|1203554.3.peg.752"/>
<dbReference type="PRINTS" id="PR01440">
    <property type="entry name" value="CELLSNTHASEB"/>
</dbReference>
<evidence type="ECO:0000256" key="14">
    <source>
        <dbReference type="ARBA" id="ARBA00033444"/>
    </source>
</evidence>
<dbReference type="Pfam" id="PF03170">
    <property type="entry name" value="BcsB"/>
    <property type="match status" value="1"/>
</dbReference>
<evidence type="ECO:0000256" key="10">
    <source>
        <dbReference type="ARBA" id="ARBA00022692"/>
    </source>
</evidence>
<dbReference type="HOGENOM" id="CLU_003556_1_1_4"/>
<dbReference type="Proteomes" id="UP000014400">
    <property type="component" value="Unassembled WGS sequence"/>
</dbReference>
<evidence type="ECO:0000256" key="15">
    <source>
        <dbReference type="RuleBase" id="RU365021"/>
    </source>
</evidence>
<protein>
    <recommendedName>
        <fullName evidence="6 15">Cyclic di-GMP-binding protein</fullName>
    </recommendedName>
    <alternativeName>
        <fullName evidence="14 15">Cellulose synthase regulatory subunit</fullName>
    </alternativeName>
</protein>
<dbReference type="STRING" id="1203554.HMPREF1476_00756"/>
<evidence type="ECO:0000256" key="11">
    <source>
        <dbReference type="ARBA" id="ARBA00022916"/>
    </source>
</evidence>
<keyword evidence="9 15" id="KW-0973">c-di-GMP</keyword>
<dbReference type="EMBL" id="ATCF01000012">
    <property type="protein sequence ID" value="EPD99950.1"/>
    <property type="molecule type" value="Genomic_DNA"/>
</dbReference>
<comment type="function">
    <text evidence="1 15">Binds the cellulose synthase activator, bis-(3'-5') cyclic diguanylic acid (c-di-GMP).</text>
</comment>
<accession>S3BKJ8</accession>
<comment type="caution">
    <text evidence="16">The sequence shown here is derived from an EMBL/GenBank/DDBJ whole genome shotgun (WGS) entry which is preliminary data.</text>
</comment>
<comment type="subunit">
    <text evidence="5 15">Tightly associated with the cellulose synthase catalytic subunit.</text>
</comment>
<keyword evidence="10 15" id="KW-0812">Transmembrane</keyword>
<keyword evidence="17" id="KW-1185">Reference proteome</keyword>
<dbReference type="GO" id="GO:0006011">
    <property type="term" value="P:UDP-alpha-D-glucose metabolic process"/>
    <property type="evidence" value="ECO:0007669"/>
    <property type="project" value="InterPro"/>
</dbReference>
<dbReference type="GO" id="GO:0030244">
    <property type="term" value="P:cellulose biosynthetic process"/>
    <property type="evidence" value="ECO:0007669"/>
    <property type="project" value="UniProtKB-KW"/>
</dbReference>
<dbReference type="UniPathway" id="UPA00694"/>
<keyword evidence="15" id="KW-0732">Signal</keyword>
<evidence type="ECO:0000313" key="17">
    <source>
        <dbReference type="Proteomes" id="UP000014400"/>
    </source>
</evidence>
<dbReference type="eggNOG" id="COG1215">
    <property type="taxonomic scope" value="Bacteria"/>
</dbReference>
<evidence type="ECO:0000313" key="16">
    <source>
        <dbReference type="EMBL" id="EPD99950.1"/>
    </source>
</evidence>
<dbReference type="InterPro" id="IPR018513">
    <property type="entry name" value="Cell_synthase_bac"/>
</dbReference>
<evidence type="ECO:0000256" key="3">
    <source>
        <dbReference type="ARBA" id="ARBA00005186"/>
    </source>
</evidence>
<evidence type="ECO:0000256" key="5">
    <source>
        <dbReference type="ARBA" id="ARBA00011437"/>
    </source>
</evidence>
<feature type="signal peptide" evidence="15">
    <location>
        <begin position="1"/>
        <end position="34"/>
    </location>
</feature>
<evidence type="ECO:0000256" key="1">
    <source>
        <dbReference type="ARBA" id="ARBA00002057"/>
    </source>
</evidence>
<dbReference type="InterPro" id="IPR003920">
    <property type="entry name" value="Cell_synth_B"/>
</dbReference>
<keyword evidence="8 15" id="KW-0997">Cell inner membrane</keyword>
<comment type="subcellular location">
    <subcellularLocation>
        <location evidence="2">Cell inner membrane</location>
        <topology evidence="2">Single-pass membrane protein</topology>
    </subcellularLocation>
</comment>
<keyword evidence="11 15" id="KW-0135">Cellulose biosynthesis</keyword>